<dbReference type="AlphaFoldDB" id="A0A135T7Y9"/>
<organism evidence="2 3">
    <name type="scientific">Colletotrichum nymphaeae SA-01</name>
    <dbReference type="NCBI Taxonomy" id="1460502"/>
    <lineage>
        <taxon>Eukaryota</taxon>
        <taxon>Fungi</taxon>
        <taxon>Dikarya</taxon>
        <taxon>Ascomycota</taxon>
        <taxon>Pezizomycotina</taxon>
        <taxon>Sordariomycetes</taxon>
        <taxon>Hypocreomycetidae</taxon>
        <taxon>Glomerellales</taxon>
        <taxon>Glomerellaceae</taxon>
        <taxon>Colletotrichum</taxon>
        <taxon>Colletotrichum acutatum species complex</taxon>
    </lineage>
</organism>
<dbReference type="InterPro" id="IPR039535">
    <property type="entry name" value="ASST-like"/>
</dbReference>
<dbReference type="Pfam" id="PF14269">
    <property type="entry name" value="Arylsulfotran_2"/>
    <property type="match status" value="1"/>
</dbReference>
<sequence>MVRSTSLLKATALLGLSQAAAAQNSTTNPWPWQTYRSEPALQPPSLKITQTGDIAEGHLFFDQSGSGGHNYSVFIMSNENELIWEGPYGDISAWRAQTLFGEPVLTFYTGITMPEPYGFGYGAVFIYDQTYKNIYNVTLDQYANGLNLQTFTGWDSSGLTGGSWLDMHEDYITPEGTMFAPAVNVTQTDLTSVGGPVDGWIVDSLFFEIDIKTNEILFQWSHLDHLDEISLASAAPTYPLEDLGLNQTYPWGPFHINSIERFADGGFLISSRHYCSIFKIAKDGSVEWTLNGQTGGSFTLKNGLSFCYQHDARIHAEGNGTALISLFNNDNSGIRSGVNETSGIFLTVNTATWEATLKQELIDPNDTIFAVSQGNVQVLNDGSGHTVIGYGSTPKIKEFNAEGECVFTAQFGEDKIVQSYRNHRYPWVGKPYYAPKAFACDAGNQTEVYMSWNGATENNKWTVFAGASEDALTEKTSVEKTGFETKATFSGSAQFVRVESAGEGIETGNHELYAIDMATHHLATRSHQGGVSDGDWVDVSDGRAQHAATTISESMPERIIRVTTDEKNLNKFYNIKFSATRSHRLERYYNEELDSLFEAPFDRYSQEDKVDFLLLRNYLRRNLRVLLLDRERDELVKPVLPFIQPLIEICEARQSMIPVDSKKTAMILNETAKKIIATTKAIKTNGIKANDSAFSRAMSTIDQIRGHVDETYGFYAPYDPLFPFWCDAPKKELDEALAGIKTAIDTKLIEKNGSGSIRAAVEPIGRSGLITELEAEMIPYTPEELLKLAQEQYDWCEKEMKKASRSVKVGSVRPERSHGSVSGLEVTDAGFGDDWKAAQEYVKNSYVEPGQQPEMVRQLAYEGMAFVKKHDLVTVPEIAGKSLCETWRMFMIDAERQRESPFFLGGSSFWVSYPTAAMDHDLKMMVMRGNNPHFSRATAFHELIPGHRLQLFMGKRHHPYRELFSTPFFVEGWAMYWEFVFWNRGDFFVSPEDKIGTLFWRMHRCARIIFSLKYHLGEMTPQECVDLLVDWVGHERSNAEGEVTRSFGGDYSPLYQAGYMLGALQMHGLREEVLTKGLMGEKELHDKILKANTMPIELLRALLLNQPLSPDTEAQWRFYG</sequence>
<name>A0A135T7Y9_9PEZI</name>
<evidence type="ECO:0000256" key="1">
    <source>
        <dbReference type="SAM" id="SignalP"/>
    </source>
</evidence>
<evidence type="ECO:0000313" key="3">
    <source>
        <dbReference type="Proteomes" id="UP000070054"/>
    </source>
</evidence>
<dbReference type="Pfam" id="PF05960">
    <property type="entry name" value="DUF885"/>
    <property type="match status" value="1"/>
</dbReference>
<protein>
    <submittedName>
        <fullName evidence="2">X-Pro dipeptidyl-peptidase</fullName>
    </submittedName>
</protein>
<dbReference type="Proteomes" id="UP000070054">
    <property type="component" value="Unassembled WGS sequence"/>
</dbReference>
<dbReference type="PANTHER" id="PTHR35340:SF6">
    <property type="entry name" value="ASST-DOMAIN-CONTAINING PROTEIN"/>
    <property type="match status" value="1"/>
</dbReference>
<reference evidence="2 3" key="1">
    <citation type="submission" date="2014-02" db="EMBL/GenBank/DDBJ databases">
        <title>The genome sequence of Colletotrichum nymphaeae SA-01.</title>
        <authorList>
            <person name="Baroncelli R."/>
            <person name="Thon M.R."/>
        </authorList>
    </citation>
    <scope>NUCLEOTIDE SEQUENCE [LARGE SCALE GENOMIC DNA]</scope>
    <source>
        <strain evidence="2 3">SA-01</strain>
    </source>
</reference>
<dbReference type="InterPro" id="IPR053143">
    <property type="entry name" value="Arylsulfate_ST"/>
</dbReference>
<feature type="chain" id="PRO_5007803363" evidence="1">
    <location>
        <begin position="23"/>
        <end position="1120"/>
    </location>
</feature>
<keyword evidence="1" id="KW-0732">Signal</keyword>
<dbReference type="EMBL" id="JEMN01001208">
    <property type="protein sequence ID" value="KXH44228.1"/>
    <property type="molecule type" value="Genomic_DNA"/>
</dbReference>
<accession>A0A135T7Y9</accession>
<feature type="signal peptide" evidence="1">
    <location>
        <begin position="1"/>
        <end position="22"/>
    </location>
</feature>
<dbReference type="InterPro" id="IPR010281">
    <property type="entry name" value="DUF885"/>
</dbReference>
<keyword evidence="3" id="KW-1185">Reference proteome</keyword>
<proteinExistence type="predicted"/>
<dbReference type="OrthoDB" id="5377172at2759"/>
<gene>
    <name evidence="2" type="ORF">CNYM01_08556</name>
</gene>
<comment type="caution">
    <text evidence="2">The sequence shown here is derived from an EMBL/GenBank/DDBJ whole genome shotgun (WGS) entry which is preliminary data.</text>
</comment>
<evidence type="ECO:0000313" key="2">
    <source>
        <dbReference type="EMBL" id="KXH44228.1"/>
    </source>
</evidence>
<dbReference type="PANTHER" id="PTHR35340">
    <property type="entry name" value="PQQ ENZYME REPEAT PROTEIN-RELATED"/>
    <property type="match status" value="1"/>
</dbReference>